<feature type="domain" description="Methyltransferase" evidence="2">
    <location>
        <begin position="57"/>
        <end position="152"/>
    </location>
</feature>
<dbReference type="SUPFAM" id="SSF53335">
    <property type="entry name" value="S-adenosyl-L-methionine-dependent methyltransferases"/>
    <property type="match status" value="1"/>
</dbReference>
<protein>
    <recommendedName>
        <fullName evidence="2">Methyltransferase domain-containing protein</fullName>
    </recommendedName>
</protein>
<reference evidence="3 4" key="1">
    <citation type="submission" date="2017-06" db="EMBL/GenBank/DDBJ databases">
        <title>Novel microbial phyla capable of carbon fixation and sulfur reduction in deep-sea sediments.</title>
        <authorList>
            <person name="Huang J."/>
            <person name="Baker B."/>
            <person name="Wang Y."/>
        </authorList>
    </citation>
    <scope>NUCLEOTIDE SEQUENCE [LARGE SCALE GENOMIC DNA]</scope>
    <source>
        <strain evidence="3">B3_TA06</strain>
    </source>
</reference>
<organism evidence="3 4">
    <name type="scientific">candidate division TA06 bacterium B3_TA06</name>
    <dbReference type="NCBI Taxonomy" id="2012487"/>
    <lineage>
        <taxon>Bacteria</taxon>
        <taxon>Bacteria division TA06</taxon>
    </lineage>
</organism>
<evidence type="ECO:0000313" key="3">
    <source>
        <dbReference type="EMBL" id="TKJ43341.1"/>
    </source>
</evidence>
<dbReference type="CDD" id="cd02440">
    <property type="entry name" value="AdoMet_MTases"/>
    <property type="match status" value="1"/>
</dbReference>
<dbReference type="PANTHER" id="PTHR43861">
    <property type="entry name" value="TRANS-ACONITATE 2-METHYLTRANSFERASE-RELATED"/>
    <property type="match status" value="1"/>
</dbReference>
<dbReference type="InterPro" id="IPR029063">
    <property type="entry name" value="SAM-dependent_MTases_sf"/>
</dbReference>
<dbReference type="Gene3D" id="3.40.50.150">
    <property type="entry name" value="Vaccinia Virus protein VP39"/>
    <property type="match status" value="1"/>
</dbReference>
<evidence type="ECO:0000256" key="1">
    <source>
        <dbReference type="ARBA" id="ARBA00022679"/>
    </source>
</evidence>
<name>A0A532V816_UNCT6</name>
<dbReference type="Pfam" id="PF13649">
    <property type="entry name" value="Methyltransf_25"/>
    <property type="match status" value="1"/>
</dbReference>
<dbReference type="GO" id="GO:0016740">
    <property type="term" value="F:transferase activity"/>
    <property type="evidence" value="ECO:0007669"/>
    <property type="project" value="UniProtKB-KW"/>
</dbReference>
<dbReference type="AlphaFoldDB" id="A0A532V816"/>
<keyword evidence="1" id="KW-0808">Transferase</keyword>
<dbReference type="InterPro" id="IPR041698">
    <property type="entry name" value="Methyltransf_25"/>
</dbReference>
<gene>
    <name evidence="3" type="ORF">CEE36_04735</name>
</gene>
<dbReference type="Proteomes" id="UP000317778">
    <property type="component" value="Unassembled WGS sequence"/>
</dbReference>
<accession>A0A532V816</accession>
<evidence type="ECO:0000313" key="4">
    <source>
        <dbReference type="Proteomes" id="UP000317778"/>
    </source>
</evidence>
<sequence length="272" mass="31649">MRRERKILTYFDEAAWDIIWKWKWFAKQTWKADFRESKEGTRRALSSLLPRLNVKSILDCSCGLGWKTILLAEMGYEVEGSDGSAIAVKYASQLAKEEGLRIKFFRSRWEELEKHSRRKFDCVYNDAFAWIMSRKSLEASARGIYSVLNKGGKFIFQGAHQWSEDSDKEKLIEEDLKKEGRFQVPAPYEKEGVKLIVLITREKTPDGILGNRIHIIEEKDQMRVEVASVLDLFKWTWQDYVSVLKKAGFREVYSAKENGRGAESYILNIGVK</sequence>
<proteinExistence type="predicted"/>
<evidence type="ECO:0000259" key="2">
    <source>
        <dbReference type="Pfam" id="PF13649"/>
    </source>
</evidence>
<comment type="caution">
    <text evidence="3">The sequence shown here is derived from an EMBL/GenBank/DDBJ whole genome shotgun (WGS) entry which is preliminary data.</text>
</comment>
<dbReference type="EMBL" id="NJBO01000005">
    <property type="protein sequence ID" value="TKJ43341.1"/>
    <property type="molecule type" value="Genomic_DNA"/>
</dbReference>